<protein>
    <recommendedName>
        <fullName evidence="3">ABC1 atypical kinase-like domain-containing protein</fullName>
    </recommendedName>
</protein>
<dbReference type="CDD" id="cd05121">
    <property type="entry name" value="ABC1_ADCK3-like"/>
    <property type="match status" value="1"/>
</dbReference>
<dbReference type="AlphaFoldDB" id="A0A235BTL0"/>
<dbReference type="Pfam" id="PF03109">
    <property type="entry name" value="ABC1"/>
    <property type="match status" value="1"/>
</dbReference>
<name>A0A235BTL0_UNCW3</name>
<feature type="transmembrane region" description="Helical" evidence="2">
    <location>
        <begin position="511"/>
        <end position="530"/>
    </location>
</feature>
<comment type="caution">
    <text evidence="4">The sequence shown here is derived from an EMBL/GenBank/DDBJ whole genome shotgun (WGS) entry which is preliminary data.</text>
</comment>
<dbReference type="EMBL" id="NOZQ01000145">
    <property type="protein sequence ID" value="OYD15067.1"/>
    <property type="molecule type" value="Genomic_DNA"/>
</dbReference>
<evidence type="ECO:0000259" key="3">
    <source>
        <dbReference type="Pfam" id="PF03109"/>
    </source>
</evidence>
<dbReference type="PANTHER" id="PTHR10566:SF113">
    <property type="entry name" value="PROTEIN ACTIVITY OF BC1 COMPLEX KINASE 7, CHLOROPLASTIC"/>
    <property type="match status" value="1"/>
</dbReference>
<evidence type="ECO:0000256" key="1">
    <source>
        <dbReference type="ARBA" id="ARBA00009670"/>
    </source>
</evidence>
<sequence length="532" mass="61138">MVSITKKIVEVRRARQIVGVFAKYGFGYVFERMRRRKRKELERSGAERFRKALEELGPIFIKMGQILSTRVDILPGEYIFELSKLQDETTPLPFEKVRTVVESELKLPLNDVFDEFSPHPIASASLSQVHTARKNGKELVVKIQRPGILDVIKTDLDIMEDFARTFKKRIHIHTDSDPVEIVEEMRKTLLNELDFVREGMNIERFRRNFSGDGRVFFPEVLWDITTSKVLVMEKIKGIKISRVDEIERAGLDRKRIASIGADICLKQIFEHGFFHADPHPGNIFVTQDGKFALCDFGMVGKINPHLKERLRVFLVSVVEKDVDGIIASLFSLGIVPDGERIEEMREDIYDLLDRYYNIPIGRFNMKMAYEEGFFLLKRYKVALPRNLTLLAKALIEVEGLGNLLDPQFDVMGHIKPHIREIIKERYSVSGILDVLSKTGGEYVKFLRNFPRDAGDVLEKAREGKLKFVYEHKGLENLTSSIDKASVRLGISFIFIALVVSSSILIEKLPFLSIAGFVAALIWLFWFIISLRR</sequence>
<gene>
    <name evidence="4" type="ORF">CH333_06655</name>
</gene>
<evidence type="ECO:0000313" key="4">
    <source>
        <dbReference type="EMBL" id="OYD15067.1"/>
    </source>
</evidence>
<dbReference type="InterPro" id="IPR050154">
    <property type="entry name" value="UbiB_kinase"/>
</dbReference>
<dbReference type="PANTHER" id="PTHR10566">
    <property type="entry name" value="CHAPERONE-ACTIVITY OF BC1 COMPLEX CABC1 -RELATED"/>
    <property type="match status" value="1"/>
</dbReference>
<keyword evidence="2" id="KW-0812">Transmembrane</keyword>
<organism evidence="4 5">
    <name type="scientific">candidate division WOR-3 bacterium JGI_Cruoil_03_44_89</name>
    <dbReference type="NCBI Taxonomy" id="1973748"/>
    <lineage>
        <taxon>Bacteria</taxon>
        <taxon>Bacteria division WOR-3</taxon>
    </lineage>
</organism>
<dbReference type="InterPro" id="IPR004147">
    <property type="entry name" value="ABC1_dom"/>
</dbReference>
<reference evidence="4 5" key="1">
    <citation type="submission" date="2017-07" db="EMBL/GenBank/DDBJ databases">
        <title>Recovery of genomes from metagenomes via a dereplication, aggregation, and scoring strategy.</title>
        <authorList>
            <person name="Sieber C.M."/>
            <person name="Probst A.J."/>
            <person name="Sharrar A."/>
            <person name="Thomas B.C."/>
            <person name="Hess M."/>
            <person name="Tringe S.G."/>
            <person name="Banfield J.F."/>
        </authorList>
    </citation>
    <scope>NUCLEOTIDE SEQUENCE [LARGE SCALE GENOMIC DNA]</scope>
    <source>
        <strain evidence="4">JGI_Cruoil_03_44_89</strain>
    </source>
</reference>
<keyword evidence="2" id="KW-1133">Transmembrane helix</keyword>
<dbReference type="SUPFAM" id="SSF56112">
    <property type="entry name" value="Protein kinase-like (PK-like)"/>
    <property type="match status" value="1"/>
</dbReference>
<dbReference type="Proteomes" id="UP000215215">
    <property type="component" value="Unassembled WGS sequence"/>
</dbReference>
<proteinExistence type="inferred from homology"/>
<dbReference type="InterPro" id="IPR011009">
    <property type="entry name" value="Kinase-like_dom_sf"/>
</dbReference>
<feature type="domain" description="ABC1 atypical kinase-like" evidence="3">
    <location>
        <begin position="84"/>
        <end position="327"/>
    </location>
</feature>
<feature type="transmembrane region" description="Helical" evidence="2">
    <location>
        <begin position="486"/>
        <end position="505"/>
    </location>
</feature>
<evidence type="ECO:0000256" key="2">
    <source>
        <dbReference type="SAM" id="Phobius"/>
    </source>
</evidence>
<dbReference type="Gene3D" id="1.10.510.10">
    <property type="entry name" value="Transferase(Phosphotransferase) domain 1"/>
    <property type="match status" value="1"/>
</dbReference>
<comment type="similarity">
    <text evidence="1">Belongs to the protein kinase superfamily. ADCK protein kinase family.</text>
</comment>
<accession>A0A235BTL0</accession>
<keyword evidence="2" id="KW-0472">Membrane</keyword>
<evidence type="ECO:0000313" key="5">
    <source>
        <dbReference type="Proteomes" id="UP000215215"/>
    </source>
</evidence>